<accession>A0ABS5BNK7</accession>
<protein>
    <submittedName>
        <fullName evidence="1">Uncharacterized protein</fullName>
    </submittedName>
</protein>
<dbReference type="EMBL" id="JAGKQQ010000001">
    <property type="protein sequence ID" value="MBP3955268.1"/>
    <property type="molecule type" value="Genomic_DNA"/>
</dbReference>
<organism evidence="1 2">
    <name type="scientific">Gemmata palustris</name>
    <dbReference type="NCBI Taxonomy" id="2822762"/>
    <lineage>
        <taxon>Bacteria</taxon>
        <taxon>Pseudomonadati</taxon>
        <taxon>Planctomycetota</taxon>
        <taxon>Planctomycetia</taxon>
        <taxon>Gemmatales</taxon>
        <taxon>Gemmataceae</taxon>
        <taxon>Gemmata</taxon>
    </lineage>
</organism>
<evidence type="ECO:0000313" key="1">
    <source>
        <dbReference type="EMBL" id="MBP3955268.1"/>
    </source>
</evidence>
<keyword evidence="2" id="KW-1185">Reference proteome</keyword>
<sequence length="93" mass="10779">MKVTKTADVDAALRTLDVDERRKVISWFDHLGNWENDEHLREMARATIYKDTYFLNTSDDMRIFFTLSEANREIVIMDLAKPSRLKIAGAASE</sequence>
<gene>
    <name evidence="1" type="ORF">J8F10_08240</name>
</gene>
<comment type="caution">
    <text evidence="1">The sequence shown here is derived from an EMBL/GenBank/DDBJ whole genome shotgun (WGS) entry which is preliminary data.</text>
</comment>
<reference evidence="1 2" key="1">
    <citation type="submission" date="2021-04" db="EMBL/GenBank/DDBJ databases">
        <authorList>
            <person name="Ivanova A."/>
        </authorList>
    </citation>
    <scope>NUCLEOTIDE SEQUENCE [LARGE SCALE GENOMIC DNA]</scope>
    <source>
        <strain evidence="1 2">G18</strain>
    </source>
</reference>
<evidence type="ECO:0000313" key="2">
    <source>
        <dbReference type="Proteomes" id="UP000676565"/>
    </source>
</evidence>
<proteinExistence type="predicted"/>
<name>A0ABS5BNK7_9BACT</name>
<dbReference type="RefSeq" id="WP_210653357.1">
    <property type="nucleotide sequence ID" value="NZ_JAGKQQ010000001.1"/>
</dbReference>
<dbReference type="Proteomes" id="UP000676565">
    <property type="component" value="Unassembled WGS sequence"/>
</dbReference>